<accession>A0A1M7BF61</accession>
<dbReference type="EMBL" id="FRBY01000001">
    <property type="protein sequence ID" value="SHL53640.1"/>
    <property type="molecule type" value="Genomic_DNA"/>
</dbReference>
<feature type="signal peptide" evidence="1">
    <location>
        <begin position="1"/>
        <end position="20"/>
    </location>
</feature>
<dbReference type="STRING" id="29534.SAMN05444366_1050"/>
<reference evidence="3" key="1">
    <citation type="submission" date="2016-11" db="EMBL/GenBank/DDBJ databases">
        <authorList>
            <person name="Varghese N."/>
            <person name="Submissions S."/>
        </authorList>
    </citation>
    <scope>NUCLEOTIDE SEQUENCE [LARGE SCALE GENOMIC DNA]</scope>
    <source>
        <strain evidence="3">DSM 1811</strain>
    </source>
</reference>
<dbReference type="RefSeq" id="WP_072970491.1">
    <property type="nucleotide sequence ID" value="NZ_FRBY01000001.1"/>
</dbReference>
<dbReference type="Proteomes" id="UP000184121">
    <property type="component" value="Unassembled WGS sequence"/>
</dbReference>
<gene>
    <name evidence="2" type="ORF">SAMN05444366_1050</name>
</gene>
<evidence type="ECO:0000256" key="1">
    <source>
        <dbReference type="SAM" id="SignalP"/>
    </source>
</evidence>
<evidence type="ECO:0000313" key="2">
    <source>
        <dbReference type="EMBL" id="SHL53640.1"/>
    </source>
</evidence>
<organism evidence="2 3">
    <name type="scientific">Flavobacterium saccharophilum</name>
    <dbReference type="NCBI Taxonomy" id="29534"/>
    <lineage>
        <taxon>Bacteria</taxon>
        <taxon>Pseudomonadati</taxon>
        <taxon>Bacteroidota</taxon>
        <taxon>Flavobacteriia</taxon>
        <taxon>Flavobacteriales</taxon>
        <taxon>Flavobacteriaceae</taxon>
        <taxon>Flavobacterium</taxon>
    </lineage>
</organism>
<keyword evidence="1" id="KW-0732">Signal</keyword>
<dbReference type="AlphaFoldDB" id="A0A1M7BF61"/>
<evidence type="ECO:0000313" key="3">
    <source>
        <dbReference type="Proteomes" id="UP000184121"/>
    </source>
</evidence>
<feature type="chain" id="PRO_5013337025" evidence="1">
    <location>
        <begin position="21"/>
        <end position="74"/>
    </location>
</feature>
<name>A0A1M7BF61_9FLAO</name>
<sequence length="74" mass="8176">MKKLFFTAFAVVVFSSVAMANSTELKETTTLQNVIKVVEVENQATPCENAAIDYYEATGSNDPAFFTYLIAMCH</sequence>
<protein>
    <submittedName>
        <fullName evidence="2">Uncharacterized protein</fullName>
    </submittedName>
</protein>
<proteinExistence type="predicted"/>
<keyword evidence="3" id="KW-1185">Reference proteome</keyword>